<dbReference type="STRING" id="181874.A0A409YJ07"/>
<dbReference type="Proteomes" id="UP000284842">
    <property type="component" value="Unassembled WGS sequence"/>
</dbReference>
<keyword evidence="3" id="KW-1185">Reference proteome</keyword>
<dbReference type="OrthoDB" id="5987198at2759"/>
<sequence length="456" mass="52680">MLDTILIPGNEDMAFAVFPVLMPIDQLPFRHVGEVAEALEQLFEGVAFLHDHDIIHGDACFFNFLVDASKMVPGGWHVGAEYCQEDGWTRFKWTRRWLTRPNKYYLIDYDSSVRVKAEGDQWIAGNWGQDRSVPEMRWDEACDGYKVDVYQMGNMINDLIEDERTPSERFWVQHYNFLLQRGYKLRPRYDPQWIPSWIVDTSRLATLSEDSIASLYAFWVLDAVRVSDGKKVILKKVNTYTEELSILRDLSEPHVQNDPRCHSIPLLDVIPIPGDDDLAFAVFPPLMQIDQLPFRHVGEVAEALDQLFEGVAFLHEHDIIHGDACFFNFLVDPSKMVPKGWHFGAEYCEEDGLTRIKWTRRWLTRPNKYYLIDYDLSVRVKAEGDQWMEGQWGQDRTVPEMTGHEACNGYKVDVYQMGNIINNLIEASSCLRLVILEKDVLIECFDSTGLHGTGSI</sequence>
<evidence type="ECO:0000313" key="2">
    <source>
        <dbReference type="EMBL" id="PPR03001.1"/>
    </source>
</evidence>
<dbReference type="GO" id="GO:0044773">
    <property type="term" value="P:mitotic DNA damage checkpoint signaling"/>
    <property type="evidence" value="ECO:0007669"/>
    <property type="project" value="TreeGrafter"/>
</dbReference>
<evidence type="ECO:0000313" key="3">
    <source>
        <dbReference type="Proteomes" id="UP000284842"/>
    </source>
</evidence>
<dbReference type="GO" id="GO:0004674">
    <property type="term" value="F:protein serine/threonine kinase activity"/>
    <property type="evidence" value="ECO:0007669"/>
    <property type="project" value="TreeGrafter"/>
</dbReference>
<organism evidence="2 3">
    <name type="scientific">Panaeolus cyanescens</name>
    <dbReference type="NCBI Taxonomy" id="181874"/>
    <lineage>
        <taxon>Eukaryota</taxon>
        <taxon>Fungi</taxon>
        <taxon>Dikarya</taxon>
        <taxon>Basidiomycota</taxon>
        <taxon>Agaricomycotina</taxon>
        <taxon>Agaricomycetes</taxon>
        <taxon>Agaricomycetidae</taxon>
        <taxon>Agaricales</taxon>
        <taxon>Agaricineae</taxon>
        <taxon>Galeropsidaceae</taxon>
        <taxon>Panaeolus</taxon>
    </lineage>
</organism>
<dbReference type="InterPro" id="IPR000719">
    <property type="entry name" value="Prot_kinase_dom"/>
</dbReference>
<accession>A0A409YJ07</accession>
<dbReference type="AlphaFoldDB" id="A0A409YJ07"/>
<dbReference type="GO" id="GO:0005524">
    <property type="term" value="F:ATP binding"/>
    <property type="evidence" value="ECO:0007669"/>
    <property type="project" value="InterPro"/>
</dbReference>
<evidence type="ECO:0000259" key="1">
    <source>
        <dbReference type="PROSITE" id="PS50011"/>
    </source>
</evidence>
<dbReference type="PANTHER" id="PTHR44167:SF24">
    <property type="entry name" value="SERINE_THREONINE-PROTEIN KINASE CHK2"/>
    <property type="match status" value="1"/>
</dbReference>
<proteinExistence type="predicted"/>
<dbReference type="PROSITE" id="PS50011">
    <property type="entry name" value="PROTEIN_KINASE_DOM"/>
    <property type="match status" value="1"/>
</dbReference>
<dbReference type="SUPFAM" id="SSF56112">
    <property type="entry name" value="Protein kinase-like (PK-like)"/>
    <property type="match status" value="2"/>
</dbReference>
<reference evidence="2 3" key="1">
    <citation type="journal article" date="2018" name="Evol. Lett.">
        <title>Horizontal gene cluster transfer increased hallucinogenic mushroom diversity.</title>
        <authorList>
            <person name="Reynolds H.T."/>
            <person name="Vijayakumar V."/>
            <person name="Gluck-Thaler E."/>
            <person name="Korotkin H.B."/>
            <person name="Matheny P.B."/>
            <person name="Slot J.C."/>
        </authorList>
    </citation>
    <scope>NUCLEOTIDE SEQUENCE [LARGE SCALE GENOMIC DNA]</scope>
    <source>
        <strain evidence="2 3">2629</strain>
    </source>
</reference>
<protein>
    <recommendedName>
        <fullName evidence="1">Protein kinase domain-containing protein</fullName>
    </recommendedName>
</protein>
<dbReference type="Gene3D" id="1.10.510.10">
    <property type="entry name" value="Transferase(Phosphotransferase) domain 1"/>
    <property type="match status" value="2"/>
</dbReference>
<feature type="domain" description="Protein kinase" evidence="1">
    <location>
        <begin position="201"/>
        <end position="456"/>
    </location>
</feature>
<dbReference type="PANTHER" id="PTHR44167">
    <property type="entry name" value="OVARIAN-SPECIFIC SERINE/THREONINE-PROTEIN KINASE LOK-RELATED"/>
    <property type="match status" value="1"/>
</dbReference>
<comment type="caution">
    <text evidence="2">The sequence shown here is derived from an EMBL/GenBank/DDBJ whole genome shotgun (WGS) entry which is preliminary data.</text>
</comment>
<gene>
    <name evidence="2" type="ORF">CVT24_012330</name>
</gene>
<dbReference type="InterPro" id="IPR011009">
    <property type="entry name" value="Kinase-like_dom_sf"/>
</dbReference>
<dbReference type="GO" id="GO:0005634">
    <property type="term" value="C:nucleus"/>
    <property type="evidence" value="ECO:0007669"/>
    <property type="project" value="TreeGrafter"/>
</dbReference>
<dbReference type="EMBL" id="NHTK01001119">
    <property type="protein sequence ID" value="PPR03001.1"/>
    <property type="molecule type" value="Genomic_DNA"/>
</dbReference>
<dbReference type="InParanoid" id="A0A409YJ07"/>
<name>A0A409YJ07_9AGAR</name>